<dbReference type="RefSeq" id="XP_028041451.1">
    <property type="nucleotide sequence ID" value="XM_028185650.1"/>
</dbReference>
<dbReference type="InterPro" id="IPR004210">
    <property type="entry name" value="BESS_motif"/>
</dbReference>
<dbReference type="PANTHER" id="PTHR12243">
    <property type="entry name" value="MADF DOMAIN TRANSCRIPTION FACTOR"/>
    <property type="match status" value="1"/>
</dbReference>
<dbReference type="PANTHER" id="PTHR12243:SF67">
    <property type="entry name" value="COREPRESSOR OF PANGOLIN, ISOFORM A-RELATED"/>
    <property type="match status" value="1"/>
</dbReference>
<dbReference type="KEGG" id="bman:114251406"/>
<feature type="region of interest" description="Disordered" evidence="2">
    <location>
        <begin position="272"/>
        <end position="291"/>
    </location>
</feature>
<dbReference type="InterPro" id="IPR039353">
    <property type="entry name" value="TF_Adf1"/>
</dbReference>
<feature type="domain" description="MADF" evidence="3">
    <location>
        <begin position="29"/>
        <end position="127"/>
    </location>
</feature>
<evidence type="ECO:0000259" key="4">
    <source>
        <dbReference type="PROSITE" id="PS51031"/>
    </source>
</evidence>
<dbReference type="PROSITE" id="PS51031">
    <property type="entry name" value="BESS"/>
    <property type="match status" value="1"/>
</dbReference>
<feature type="domain" description="BESS" evidence="4">
    <location>
        <begin position="188"/>
        <end position="227"/>
    </location>
</feature>
<organism evidence="5 6">
    <name type="scientific">Bombyx mandarina</name>
    <name type="common">Wild silk moth</name>
    <name type="synonym">Wild silkworm</name>
    <dbReference type="NCBI Taxonomy" id="7092"/>
    <lineage>
        <taxon>Eukaryota</taxon>
        <taxon>Metazoa</taxon>
        <taxon>Ecdysozoa</taxon>
        <taxon>Arthropoda</taxon>
        <taxon>Hexapoda</taxon>
        <taxon>Insecta</taxon>
        <taxon>Pterygota</taxon>
        <taxon>Neoptera</taxon>
        <taxon>Endopterygota</taxon>
        <taxon>Lepidoptera</taxon>
        <taxon>Glossata</taxon>
        <taxon>Ditrysia</taxon>
        <taxon>Bombycoidea</taxon>
        <taxon>Bombycidae</taxon>
        <taxon>Bombycinae</taxon>
        <taxon>Bombyx</taxon>
    </lineage>
</organism>
<dbReference type="GO" id="GO:0005634">
    <property type="term" value="C:nucleus"/>
    <property type="evidence" value="ECO:0007669"/>
    <property type="project" value="UniProtKB-SubCell"/>
</dbReference>
<evidence type="ECO:0000256" key="1">
    <source>
        <dbReference type="PROSITE-ProRule" id="PRU00371"/>
    </source>
</evidence>
<reference evidence="6" key="1">
    <citation type="submission" date="2025-08" db="UniProtKB">
        <authorList>
            <consortium name="RefSeq"/>
        </authorList>
    </citation>
    <scope>IDENTIFICATION</scope>
    <source>
        <tissue evidence="6">Silk gland</tissue>
    </source>
</reference>
<dbReference type="Pfam" id="PF10545">
    <property type="entry name" value="MADF_DNA_bdg"/>
    <property type="match status" value="1"/>
</dbReference>
<keyword evidence="5" id="KW-1185">Reference proteome</keyword>
<dbReference type="GeneID" id="114251406"/>
<dbReference type="OrthoDB" id="6616165at2759"/>
<keyword evidence="1" id="KW-0539">Nucleus</keyword>
<protein>
    <submittedName>
        <fullName evidence="6">Uncharacterized protein LOC114251406</fullName>
    </submittedName>
</protein>
<dbReference type="InterPro" id="IPR006578">
    <property type="entry name" value="MADF-dom"/>
</dbReference>
<sequence length="291" mass="33525">MRIVRLVSGCPPLSQLVCIESQMDFDTEKFITEVQSRPPIWNTKCLEHSDRVAKQKAWEELATVYGAGLSTEKRKQLVLNLQKKWRNIRDSFVKAHKAKRTKRGSAAKKKVPYIFYEKLLFLKDALFVNNTNLIFSSEINSEKATHHADTPQSTSRAQERSCGKKSDDLVGAEFVDLNRNLENKNVENDDDRLFFLSLVKEFKKIPDHMQIQTKLDLLKVIRDAQFSDCLNTSWEYTSPNNYFGYQIENSSRRNPYTIPMHSTDDIIDSPVHVQSPLSTDSQNSQDSEQDS</sequence>
<evidence type="ECO:0000313" key="5">
    <source>
        <dbReference type="Proteomes" id="UP000504629"/>
    </source>
</evidence>
<evidence type="ECO:0000256" key="2">
    <source>
        <dbReference type="SAM" id="MobiDB-lite"/>
    </source>
</evidence>
<dbReference type="AlphaFoldDB" id="A0A6J2KGH7"/>
<accession>A0A6J2KGH7</accession>
<dbReference type="GO" id="GO:0006357">
    <property type="term" value="P:regulation of transcription by RNA polymerase II"/>
    <property type="evidence" value="ECO:0007669"/>
    <property type="project" value="TreeGrafter"/>
</dbReference>
<evidence type="ECO:0000259" key="3">
    <source>
        <dbReference type="PROSITE" id="PS51029"/>
    </source>
</evidence>
<gene>
    <name evidence="6" type="primary">LOC114251406</name>
</gene>
<comment type="subcellular location">
    <subcellularLocation>
        <location evidence="1">Nucleus</location>
    </subcellularLocation>
</comment>
<dbReference type="Proteomes" id="UP000504629">
    <property type="component" value="Unplaced"/>
</dbReference>
<dbReference type="SMART" id="SM00595">
    <property type="entry name" value="MADF"/>
    <property type="match status" value="1"/>
</dbReference>
<feature type="region of interest" description="Disordered" evidence="2">
    <location>
        <begin position="144"/>
        <end position="164"/>
    </location>
</feature>
<dbReference type="PROSITE" id="PS51029">
    <property type="entry name" value="MADF"/>
    <property type="match status" value="1"/>
</dbReference>
<feature type="compositionally biased region" description="Low complexity" evidence="2">
    <location>
        <begin position="278"/>
        <end position="291"/>
    </location>
</feature>
<name>A0A6J2KGH7_BOMMA</name>
<evidence type="ECO:0000313" key="6">
    <source>
        <dbReference type="RefSeq" id="XP_028041451.1"/>
    </source>
</evidence>
<dbReference type="GO" id="GO:0005667">
    <property type="term" value="C:transcription regulator complex"/>
    <property type="evidence" value="ECO:0007669"/>
    <property type="project" value="TreeGrafter"/>
</dbReference>
<dbReference type="GO" id="GO:0003677">
    <property type="term" value="F:DNA binding"/>
    <property type="evidence" value="ECO:0007669"/>
    <property type="project" value="InterPro"/>
</dbReference>
<proteinExistence type="predicted"/>